<comment type="caution">
    <text evidence="1">The sequence shown here is derived from an EMBL/GenBank/DDBJ whole genome shotgun (WGS) entry which is preliminary data.</text>
</comment>
<dbReference type="AlphaFoldDB" id="A0A841RAK3"/>
<keyword evidence="2" id="KW-1185">Reference proteome</keyword>
<organism evidence="1 2">
    <name type="scientific">Spirochaeta isovalerica</name>
    <dbReference type="NCBI Taxonomy" id="150"/>
    <lineage>
        <taxon>Bacteria</taxon>
        <taxon>Pseudomonadati</taxon>
        <taxon>Spirochaetota</taxon>
        <taxon>Spirochaetia</taxon>
        <taxon>Spirochaetales</taxon>
        <taxon>Spirochaetaceae</taxon>
        <taxon>Spirochaeta</taxon>
    </lineage>
</organism>
<evidence type="ECO:0000313" key="1">
    <source>
        <dbReference type="EMBL" id="MBB6482414.1"/>
    </source>
</evidence>
<evidence type="ECO:0000313" key="2">
    <source>
        <dbReference type="Proteomes" id="UP000587760"/>
    </source>
</evidence>
<name>A0A841RAK3_9SPIO</name>
<dbReference type="Proteomes" id="UP000587760">
    <property type="component" value="Unassembled WGS sequence"/>
</dbReference>
<protein>
    <recommendedName>
        <fullName evidence="3">Nif11 domain-containing protein</fullName>
    </recommendedName>
</protein>
<gene>
    <name evidence="1" type="ORF">HNR50_004113</name>
</gene>
<dbReference type="EMBL" id="JACHGJ010000012">
    <property type="protein sequence ID" value="MBB6482414.1"/>
    <property type="molecule type" value="Genomic_DNA"/>
</dbReference>
<sequence>MKNFIDFIIDAAKDSKLSDEFSSHVNESSHQTISSWFKEKGYDVHENECKKIIDNKDSLSSKNLGLYPY</sequence>
<reference evidence="1 2" key="1">
    <citation type="submission" date="2020-08" db="EMBL/GenBank/DDBJ databases">
        <title>Genomic Encyclopedia of Type Strains, Phase IV (KMG-IV): sequencing the most valuable type-strain genomes for metagenomic binning, comparative biology and taxonomic classification.</title>
        <authorList>
            <person name="Goeker M."/>
        </authorList>
    </citation>
    <scope>NUCLEOTIDE SEQUENCE [LARGE SCALE GENOMIC DNA]</scope>
    <source>
        <strain evidence="1 2">DSM 2461</strain>
    </source>
</reference>
<proteinExistence type="predicted"/>
<evidence type="ECO:0008006" key="3">
    <source>
        <dbReference type="Google" id="ProtNLM"/>
    </source>
</evidence>
<accession>A0A841RAK3</accession>